<evidence type="ECO:0000259" key="3">
    <source>
        <dbReference type="SMART" id="SM00429"/>
    </source>
</evidence>
<feature type="signal peptide" evidence="2">
    <location>
        <begin position="1"/>
        <end position="22"/>
    </location>
</feature>
<evidence type="ECO:0000256" key="1">
    <source>
        <dbReference type="SAM" id="MobiDB-lite"/>
    </source>
</evidence>
<dbReference type="SUPFAM" id="SSF101898">
    <property type="entry name" value="NHL repeat"/>
    <property type="match status" value="1"/>
</dbReference>
<keyword evidence="2" id="KW-0732">Signal</keyword>
<evidence type="ECO:0000256" key="2">
    <source>
        <dbReference type="SAM" id="SignalP"/>
    </source>
</evidence>
<dbReference type="InterPro" id="IPR002909">
    <property type="entry name" value="IPT_dom"/>
</dbReference>
<dbReference type="SUPFAM" id="SSF49373">
    <property type="entry name" value="Invasin/intimin cell-adhesion fragments"/>
    <property type="match status" value="1"/>
</dbReference>
<dbReference type="Pfam" id="PF01833">
    <property type="entry name" value="TIG"/>
    <property type="match status" value="1"/>
</dbReference>
<dbReference type="InterPro" id="IPR014756">
    <property type="entry name" value="Ig_E-set"/>
</dbReference>
<evidence type="ECO:0000313" key="5">
    <source>
        <dbReference type="Proteomes" id="UP000429785"/>
    </source>
</evidence>
<feature type="compositionally biased region" description="Polar residues" evidence="1">
    <location>
        <begin position="34"/>
        <end position="46"/>
    </location>
</feature>
<sequence length="513" mass="54982">MKKIASLKILAFALAIMVFSCGKDDGPETPTPQSPEITSFSPTSGPVGTTVEISGKNFSTTKTDNTVKFNGQAAVIQTATATKLTVTVPNGATTGNITVKVGDKTASSATAFTVTNGTNESIVLNKTSLQLSTLDTDQLSITNLNEFDDPVIVWNADNADVIQVDGQGNISALQAGTAKVTVTIGSLTATCDVTVEPSVFVVGQDNDEATVWINGSKLYSYPAEGGYSTVGKSIEVQGSDVFVGGYELGVEIYYARGWKNKDLIFSLETYSQVEEVAINNGDLYFVGHEENRATVWNDGNPSYLTEDVYNSFAMDAFSYNGKLYVIGQESSAELINCVLWNASSNTSQDIAPGQFGGGAFGRGIYVSEIEGQVHKFIAGFEDIENANYSVVKIWDEQGELYQLTDGAGDARALSIAGNGNSMAVGGFEESYDPGYQKHAMIWIIKDNMVTSIDLGNAEVYSGIEDVYLFDNHIYAVGQKDTFATMWKLDMNGQIIEEVPLSINDSEANGIVVK</sequence>
<dbReference type="InterPro" id="IPR013783">
    <property type="entry name" value="Ig-like_fold"/>
</dbReference>
<dbReference type="OrthoDB" id="708305at2"/>
<reference evidence="4 5" key="1">
    <citation type="submission" date="2019-10" db="EMBL/GenBank/DDBJ databases">
        <title>Muricauda olearia CL-SS4 JCM15563 genome.</title>
        <authorList>
            <person name="Liu L."/>
        </authorList>
    </citation>
    <scope>NUCLEOTIDE SEQUENCE [LARGE SCALE GENOMIC DNA]</scope>
    <source>
        <strain evidence="4 5">CL-SS4</strain>
    </source>
</reference>
<dbReference type="Proteomes" id="UP000429785">
    <property type="component" value="Unassembled WGS sequence"/>
</dbReference>
<name>A0A6I1DYZ5_9FLAO</name>
<organism evidence="4 5">
    <name type="scientific">Flagellimonas olearia</name>
    <dbReference type="NCBI Taxonomy" id="552546"/>
    <lineage>
        <taxon>Bacteria</taxon>
        <taxon>Pseudomonadati</taxon>
        <taxon>Bacteroidota</taxon>
        <taxon>Flavobacteriia</taxon>
        <taxon>Flavobacteriales</taxon>
        <taxon>Flavobacteriaceae</taxon>
        <taxon>Flagellimonas</taxon>
    </lineage>
</organism>
<dbReference type="RefSeq" id="WP_152131888.1">
    <property type="nucleotide sequence ID" value="NZ_WELG01000002.1"/>
</dbReference>
<dbReference type="Gene3D" id="2.60.40.10">
    <property type="entry name" value="Immunoglobulins"/>
    <property type="match status" value="1"/>
</dbReference>
<protein>
    <recommendedName>
        <fullName evidence="3">IPT/TIG domain-containing protein</fullName>
    </recommendedName>
</protein>
<dbReference type="AlphaFoldDB" id="A0A6I1DYZ5"/>
<dbReference type="PROSITE" id="PS51257">
    <property type="entry name" value="PROKAR_LIPOPROTEIN"/>
    <property type="match status" value="1"/>
</dbReference>
<feature type="region of interest" description="Disordered" evidence="1">
    <location>
        <begin position="25"/>
        <end position="46"/>
    </location>
</feature>
<proteinExistence type="predicted"/>
<feature type="chain" id="PRO_5026306010" description="IPT/TIG domain-containing protein" evidence="2">
    <location>
        <begin position="23"/>
        <end position="513"/>
    </location>
</feature>
<feature type="domain" description="IPT/TIG" evidence="3">
    <location>
        <begin position="34"/>
        <end position="115"/>
    </location>
</feature>
<dbReference type="SMART" id="SM00429">
    <property type="entry name" value="IPT"/>
    <property type="match status" value="1"/>
</dbReference>
<accession>A0A6I1DYZ5</accession>
<dbReference type="EMBL" id="WELG01000002">
    <property type="protein sequence ID" value="KAB7528537.1"/>
    <property type="molecule type" value="Genomic_DNA"/>
</dbReference>
<comment type="caution">
    <text evidence="4">The sequence shown here is derived from an EMBL/GenBank/DDBJ whole genome shotgun (WGS) entry which is preliminary data.</text>
</comment>
<dbReference type="Gene3D" id="2.60.40.1080">
    <property type="match status" value="1"/>
</dbReference>
<dbReference type="InterPro" id="IPR008964">
    <property type="entry name" value="Invasin/intimin_cell_adhesion"/>
</dbReference>
<gene>
    <name evidence="4" type="ORF">F8C76_11785</name>
</gene>
<dbReference type="SUPFAM" id="SSF81296">
    <property type="entry name" value="E set domains"/>
    <property type="match status" value="1"/>
</dbReference>
<evidence type="ECO:0000313" key="4">
    <source>
        <dbReference type="EMBL" id="KAB7528537.1"/>
    </source>
</evidence>